<keyword evidence="1" id="KW-0813">Transport</keyword>
<evidence type="ECO:0000313" key="6">
    <source>
        <dbReference type="Proteomes" id="UP001589753"/>
    </source>
</evidence>
<protein>
    <submittedName>
        <fullName evidence="5">ABC transporter ATP-binding protein</fullName>
    </submittedName>
</protein>
<dbReference type="Proteomes" id="UP001589753">
    <property type="component" value="Unassembled WGS sequence"/>
</dbReference>
<dbReference type="PANTHER" id="PTHR24220">
    <property type="entry name" value="IMPORT ATP-BINDING PROTEIN"/>
    <property type="match status" value="1"/>
</dbReference>
<dbReference type="InterPro" id="IPR015854">
    <property type="entry name" value="ABC_transpr_LolD-like"/>
</dbReference>
<evidence type="ECO:0000259" key="4">
    <source>
        <dbReference type="PROSITE" id="PS50893"/>
    </source>
</evidence>
<accession>A0ABV5LFU9</accession>
<reference evidence="5 6" key="1">
    <citation type="submission" date="2024-09" db="EMBL/GenBank/DDBJ databases">
        <authorList>
            <person name="Sun Q."/>
            <person name="Mori K."/>
        </authorList>
    </citation>
    <scope>NUCLEOTIDE SEQUENCE [LARGE SCALE GENOMIC DNA]</scope>
    <source>
        <strain evidence="5 6">JCM 9767</strain>
    </source>
</reference>
<keyword evidence="2" id="KW-0547">Nucleotide-binding</keyword>
<evidence type="ECO:0000256" key="2">
    <source>
        <dbReference type="ARBA" id="ARBA00022741"/>
    </source>
</evidence>
<keyword evidence="3 5" id="KW-0067">ATP-binding</keyword>
<dbReference type="PROSITE" id="PS00211">
    <property type="entry name" value="ABC_TRANSPORTER_1"/>
    <property type="match status" value="1"/>
</dbReference>
<dbReference type="InterPro" id="IPR003439">
    <property type="entry name" value="ABC_transporter-like_ATP-bd"/>
</dbReference>
<proteinExistence type="predicted"/>
<gene>
    <name evidence="5" type="ORF">ACFFUA_27035</name>
</gene>
<dbReference type="GO" id="GO:0005524">
    <property type="term" value="F:ATP binding"/>
    <property type="evidence" value="ECO:0007669"/>
    <property type="project" value="UniProtKB-KW"/>
</dbReference>
<comment type="caution">
    <text evidence="5">The sequence shown here is derived from an EMBL/GenBank/DDBJ whole genome shotgun (WGS) entry which is preliminary data.</text>
</comment>
<evidence type="ECO:0000256" key="1">
    <source>
        <dbReference type="ARBA" id="ARBA00022448"/>
    </source>
</evidence>
<dbReference type="CDD" id="cd03255">
    <property type="entry name" value="ABC_MJ0796_LolCDE_FtsE"/>
    <property type="match status" value="1"/>
</dbReference>
<evidence type="ECO:0000313" key="5">
    <source>
        <dbReference type="EMBL" id="MFB9351050.1"/>
    </source>
</evidence>
<dbReference type="Gene3D" id="3.40.50.300">
    <property type="entry name" value="P-loop containing nucleotide triphosphate hydrolases"/>
    <property type="match status" value="1"/>
</dbReference>
<evidence type="ECO:0000256" key="3">
    <source>
        <dbReference type="ARBA" id="ARBA00022840"/>
    </source>
</evidence>
<sequence>MTVHTAARGHAPDDVVTATALVKTYRQGAAEVRALDEVSVGIRRARFTAVVGPSGSGKSTLMHCVAGLDTVTSGSIVLDGTEITGLSDRQLTRVRRKRIGFVFQSFNLLPQLTAYENIVLPVTMSGGRPDRDLVDHLCDVLGIAHRLSHRPAELSGGQQQRVAVARALVARPAVVFADEPTGNLDSRAGAEVLTMLRRSVDELGQTVVMVTHDPAAARYADRVLTLADGRVVEDEHITPSGRAAALAGDARGRRR</sequence>
<name>A0ABV5LFU9_9ACTN</name>
<dbReference type="SMART" id="SM00382">
    <property type="entry name" value="AAA"/>
    <property type="match status" value="1"/>
</dbReference>
<organism evidence="5 6">
    <name type="scientific">Streptomyces heliomycini</name>
    <dbReference type="NCBI Taxonomy" id="284032"/>
    <lineage>
        <taxon>Bacteria</taxon>
        <taxon>Bacillati</taxon>
        <taxon>Actinomycetota</taxon>
        <taxon>Actinomycetes</taxon>
        <taxon>Kitasatosporales</taxon>
        <taxon>Streptomycetaceae</taxon>
        <taxon>Streptomyces</taxon>
    </lineage>
</organism>
<keyword evidence="6" id="KW-1185">Reference proteome</keyword>
<dbReference type="PANTHER" id="PTHR24220:SF685">
    <property type="entry name" value="ABC TRANSPORTER RELATED"/>
    <property type="match status" value="1"/>
</dbReference>
<dbReference type="InterPro" id="IPR017911">
    <property type="entry name" value="MacB-like_ATP-bd"/>
</dbReference>
<dbReference type="InterPro" id="IPR003593">
    <property type="entry name" value="AAA+_ATPase"/>
</dbReference>
<dbReference type="EMBL" id="JBHMDI010000099">
    <property type="protein sequence ID" value="MFB9351050.1"/>
    <property type="molecule type" value="Genomic_DNA"/>
</dbReference>
<dbReference type="SUPFAM" id="SSF52540">
    <property type="entry name" value="P-loop containing nucleoside triphosphate hydrolases"/>
    <property type="match status" value="1"/>
</dbReference>
<dbReference type="Pfam" id="PF00005">
    <property type="entry name" value="ABC_tran"/>
    <property type="match status" value="1"/>
</dbReference>
<dbReference type="PROSITE" id="PS50893">
    <property type="entry name" value="ABC_TRANSPORTER_2"/>
    <property type="match status" value="1"/>
</dbReference>
<feature type="domain" description="ABC transporter" evidence="4">
    <location>
        <begin position="16"/>
        <end position="253"/>
    </location>
</feature>
<dbReference type="InterPro" id="IPR027417">
    <property type="entry name" value="P-loop_NTPase"/>
</dbReference>
<dbReference type="RefSeq" id="WP_053636749.1">
    <property type="nucleotide sequence ID" value="NZ_JBHMDI010000099.1"/>
</dbReference>
<dbReference type="InterPro" id="IPR017871">
    <property type="entry name" value="ABC_transporter-like_CS"/>
</dbReference>